<evidence type="ECO:0000256" key="6">
    <source>
        <dbReference type="ARBA" id="ARBA00022989"/>
    </source>
</evidence>
<dbReference type="InterPro" id="IPR012340">
    <property type="entry name" value="NA-bd_OB-fold"/>
</dbReference>
<accession>A0A381WD17</accession>
<dbReference type="GO" id="GO:0017003">
    <property type="term" value="P:protein-heme linkage"/>
    <property type="evidence" value="ECO:0007669"/>
    <property type="project" value="InterPro"/>
</dbReference>
<dbReference type="InterPro" id="IPR004329">
    <property type="entry name" value="CcmE"/>
</dbReference>
<keyword evidence="4" id="KW-0479">Metal-binding</keyword>
<dbReference type="EMBL" id="UINC01011300">
    <property type="protein sequence ID" value="SVA49928.1"/>
    <property type="molecule type" value="Genomic_DNA"/>
</dbReference>
<proteinExistence type="inferred from homology"/>
<dbReference type="PANTHER" id="PTHR34128">
    <property type="entry name" value="CYTOCHROME C-TYPE BIOGENESIS PROTEIN CCME HOMOLOG, MITOCHONDRIAL"/>
    <property type="match status" value="1"/>
</dbReference>
<keyword evidence="3 9" id="KW-0812">Transmembrane</keyword>
<gene>
    <name evidence="10" type="ORF">METZ01_LOCUS102782</name>
</gene>
<dbReference type="SUPFAM" id="SSF82093">
    <property type="entry name" value="Heme chaperone CcmE"/>
    <property type="match status" value="1"/>
</dbReference>
<sequence>MLGKKVKSRMIFLILLLLSATVIIFFIFKSLEENVVYFFSPTEIYDKPNISFNKKIRIGGLVKENSLSKSPKSIKFIITDLKNEIIVSYDGPVPNLFSEGKGVIAEGQLKDKKYFIANKILAKHDENYMPPEVSKVLEKSN</sequence>
<keyword evidence="5" id="KW-0201">Cytochrome c-type biogenesis</keyword>
<evidence type="ECO:0000256" key="1">
    <source>
        <dbReference type="ARBA" id="ARBA00004370"/>
    </source>
</evidence>
<dbReference type="GO" id="GO:0020037">
    <property type="term" value="F:heme binding"/>
    <property type="evidence" value="ECO:0007669"/>
    <property type="project" value="InterPro"/>
</dbReference>
<evidence type="ECO:0000256" key="4">
    <source>
        <dbReference type="ARBA" id="ARBA00022723"/>
    </source>
</evidence>
<keyword evidence="8 9" id="KW-0472">Membrane</keyword>
<dbReference type="GO" id="GO:0005886">
    <property type="term" value="C:plasma membrane"/>
    <property type="evidence" value="ECO:0007669"/>
    <property type="project" value="InterPro"/>
</dbReference>
<dbReference type="PANTHER" id="PTHR34128:SF2">
    <property type="entry name" value="CYTOCHROME C-TYPE BIOGENESIS PROTEIN CCME HOMOLOG, MITOCHONDRIAL"/>
    <property type="match status" value="1"/>
</dbReference>
<evidence type="ECO:0000313" key="10">
    <source>
        <dbReference type="EMBL" id="SVA49928.1"/>
    </source>
</evidence>
<reference evidence="10" key="1">
    <citation type="submission" date="2018-05" db="EMBL/GenBank/DDBJ databases">
        <authorList>
            <person name="Lanie J.A."/>
            <person name="Ng W.-L."/>
            <person name="Kazmierczak K.M."/>
            <person name="Andrzejewski T.M."/>
            <person name="Davidsen T.M."/>
            <person name="Wayne K.J."/>
            <person name="Tettelin H."/>
            <person name="Glass J.I."/>
            <person name="Rusch D."/>
            <person name="Podicherti R."/>
            <person name="Tsui H.-C.T."/>
            <person name="Winkler M.E."/>
        </authorList>
    </citation>
    <scope>NUCLEOTIDE SEQUENCE</scope>
</reference>
<keyword evidence="6 9" id="KW-1133">Transmembrane helix</keyword>
<keyword evidence="2" id="KW-0349">Heme</keyword>
<evidence type="ECO:0000256" key="8">
    <source>
        <dbReference type="ARBA" id="ARBA00023136"/>
    </source>
</evidence>
<dbReference type="InterPro" id="IPR036127">
    <property type="entry name" value="CcmE-like_sf"/>
</dbReference>
<dbReference type="AlphaFoldDB" id="A0A381WD17"/>
<feature type="transmembrane region" description="Helical" evidence="9">
    <location>
        <begin position="12"/>
        <end position="31"/>
    </location>
</feature>
<evidence type="ECO:0000256" key="2">
    <source>
        <dbReference type="ARBA" id="ARBA00022617"/>
    </source>
</evidence>
<comment type="subcellular location">
    <subcellularLocation>
        <location evidence="1">Membrane</location>
    </subcellularLocation>
</comment>
<evidence type="ECO:0000256" key="3">
    <source>
        <dbReference type="ARBA" id="ARBA00022692"/>
    </source>
</evidence>
<evidence type="ECO:0000256" key="5">
    <source>
        <dbReference type="ARBA" id="ARBA00022748"/>
    </source>
</evidence>
<dbReference type="Gene3D" id="2.40.50.140">
    <property type="entry name" value="Nucleic acid-binding proteins"/>
    <property type="match status" value="1"/>
</dbReference>
<protein>
    <recommendedName>
        <fullName evidence="11">Cytochrome c-type biogenesis protein CcmE</fullName>
    </recommendedName>
</protein>
<evidence type="ECO:0000256" key="7">
    <source>
        <dbReference type="ARBA" id="ARBA00023004"/>
    </source>
</evidence>
<evidence type="ECO:0000256" key="9">
    <source>
        <dbReference type="SAM" id="Phobius"/>
    </source>
</evidence>
<name>A0A381WD17_9ZZZZ</name>
<organism evidence="10">
    <name type="scientific">marine metagenome</name>
    <dbReference type="NCBI Taxonomy" id="408172"/>
    <lineage>
        <taxon>unclassified sequences</taxon>
        <taxon>metagenomes</taxon>
        <taxon>ecological metagenomes</taxon>
    </lineage>
</organism>
<dbReference type="GO" id="GO:0046872">
    <property type="term" value="F:metal ion binding"/>
    <property type="evidence" value="ECO:0007669"/>
    <property type="project" value="UniProtKB-KW"/>
</dbReference>
<dbReference type="Pfam" id="PF03100">
    <property type="entry name" value="CcmE"/>
    <property type="match status" value="1"/>
</dbReference>
<dbReference type="NCBIfam" id="NF009727">
    <property type="entry name" value="PRK13254.1-1"/>
    <property type="match status" value="1"/>
</dbReference>
<dbReference type="HAMAP" id="MF_01959">
    <property type="entry name" value="CcmE"/>
    <property type="match status" value="1"/>
</dbReference>
<evidence type="ECO:0008006" key="11">
    <source>
        <dbReference type="Google" id="ProtNLM"/>
    </source>
</evidence>
<keyword evidence="7" id="KW-0408">Iron</keyword>
<dbReference type="GO" id="GO:0017004">
    <property type="term" value="P:cytochrome complex assembly"/>
    <property type="evidence" value="ECO:0007669"/>
    <property type="project" value="UniProtKB-KW"/>
</dbReference>